<feature type="DNA-binding region" description="OmpR/PhoB-type" evidence="7">
    <location>
        <begin position="125"/>
        <end position="225"/>
    </location>
</feature>
<dbReference type="Pfam" id="PF00072">
    <property type="entry name" value="Response_reg"/>
    <property type="match status" value="1"/>
</dbReference>
<evidence type="ECO:0000256" key="5">
    <source>
        <dbReference type="ARBA" id="ARBA00023163"/>
    </source>
</evidence>
<dbReference type="PROSITE" id="PS51755">
    <property type="entry name" value="OMPR_PHOB"/>
    <property type="match status" value="1"/>
</dbReference>
<evidence type="ECO:0000259" key="9">
    <source>
        <dbReference type="PROSITE" id="PS51755"/>
    </source>
</evidence>
<keyword evidence="1 6" id="KW-0597">Phosphoprotein</keyword>
<feature type="domain" description="Response regulatory" evidence="8">
    <location>
        <begin position="3"/>
        <end position="116"/>
    </location>
</feature>
<accession>A0A2W1LC56</accession>
<dbReference type="SMART" id="SM00448">
    <property type="entry name" value="REC"/>
    <property type="match status" value="1"/>
</dbReference>
<reference evidence="10 11" key="1">
    <citation type="submission" date="2018-06" db="EMBL/GenBank/DDBJ databases">
        <title>Paenibacillus imtechensis sp. nov.</title>
        <authorList>
            <person name="Pinnaka A.K."/>
            <person name="Singh H."/>
            <person name="Kaur M."/>
        </authorList>
    </citation>
    <scope>NUCLEOTIDE SEQUENCE [LARGE SCALE GENOMIC DNA]</scope>
    <source>
        <strain evidence="10 11">SMB1</strain>
    </source>
</reference>
<sequence length="234" mass="26273">MKKILLVEDDSSIADMISIYLREEGYSVISAMDGASARRALAATAADLIILDIMLPDTDGMTLCAEIRSVSDIPILMLSARQDVNDRVEALFTGADDYLPKPFSMRELAARVEALLRRANYSPHAVGLNSGSALTLDTSRRKLFHNGKPVETTYHEFELMRIFLLAPGKVFSREELLRKIKGPQVPVTDRAIDVHITNLRKKLEANPKYPRYIKTVWGIGYKYNAEHYQQGLFG</sequence>
<evidence type="ECO:0000256" key="6">
    <source>
        <dbReference type="PROSITE-ProRule" id="PRU00169"/>
    </source>
</evidence>
<evidence type="ECO:0000256" key="4">
    <source>
        <dbReference type="ARBA" id="ARBA00023125"/>
    </source>
</evidence>
<feature type="domain" description="OmpR/PhoB-type" evidence="9">
    <location>
        <begin position="125"/>
        <end position="225"/>
    </location>
</feature>
<evidence type="ECO:0000313" key="10">
    <source>
        <dbReference type="EMBL" id="PZD97768.1"/>
    </source>
</evidence>
<protein>
    <submittedName>
        <fullName evidence="10">DNA-binding response regulator</fullName>
    </submittedName>
</protein>
<evidence type="ECO:0000256" key="1">
    <source>
        <dbReference type="ARBA" id="ARBA00022553"/>
    </source>
</evidence>
<evidence type="ECO:0000259" key="8">
    <source>
        <dbReference type="PROSITE" id="PS50110"/>
    </source>
</evidence>
<evidence type="ECO:0000313" key="11">
    <source>
        <dbReference type="Proteomes" id="UP000249522"/>
    </source>
</evidence>
<dbReference type="GO" id="GO:0032993">
    <property type="term" value="C:protein-DNA complex"/>
    <property type="evidence" value="ECO:0007669"/>
    <property type="project" value="TreeGrafter"/>
</dbReference>
<name>A0A2W1LC56_9BACL</name>
<keyword evidence="5" id="KW-0804">Transcription</keyword>
<dbReference type="GO" id="GO:0000156">
    <property type="term" value="F:phosphorelay response regulator activity"/>
    <property type="evidence" value="ECO:0007669"/>
    <property type="project" value="TreeGrafter"/>
</dbReference>
<keyword evidence="4 7" id="KW-0238">DNA-binding</keyword>
<dbReference type="Gene3D" id="6.10.250.690">
    <property type="match status" value="1"/>
</dbReference>
<dbReference type="InterPro" id="IPR039420">
    <property type="entry name" value="WalR-like"/>
</dbReference>
<dbReference type="CDD" id="cd00383">
    <property type="entry name" value="trans_reg_C"/>
    <property type="match status" value="1"/>
</dbReference>
<dbReference type="InterPro" id="IPR001789">
    <property type="entry name" value="Sig_transdc_resp-reg_receiver"/>
</dbReference>
<dbReference type="PANTHER" id="PTHR48111:SF1">
    <property type="entry name" value="TWO-COMPONENT RESPONSE REGULATOR ORR33"/>
    <property type="match status" value="1"/>
</dbReference>
<dbReference type="Gene3D" id="3.40.50.2300">
    <property type="match status" value="1"/>
</dbReference>
<dbReference type="PROSITE" id="PS50110">
    <property type="entry name" value="RESPONSE_REGULATORY"/>
    <property type="match status" value="1"/>
</dbReference>
<dbReference type="Proteomes" id="UP000249522">
    <property type="component" value="Unassembled WGS sequence"/>
</dbReference>
<keyword evidence="2" id="KW-0902">Two-component regulatory system</keyword>
<dbReference type="GO" id="GO:0006355">
    <property type="term" value="P:regulation of DNA-templated transcription"/>
    <property type="evidence" value="ECO:0007669"/>
    <property type="project" value="InterPro"/>
</dbReference>
<dbReference type="CDD" id="cd17574">
    <property type="entry name" value="REC_OmpR"/>
    <property type="match status" value="1"/>
</dbReference>
<proteinExistence type="predicted"/>
<organism evidence="10 11">
    <name type="scientific">Paenibacillus sambharensis</name>
    <dbReference type="NCBI Taxonomy" id="1803190"/>
    <lineage>
        <taxon>Bacteria</taxon>
        <taxon>Bacillati</taxon>
        <taxon>Bacillota</taxon>
        <taxon>Bacilli</taxon>
        <taxon>Bacillales</taxon>
        <taxon>Paenibacillaceae</taxon>
        <taxon>Paenibacillus</taxon>
    </lineage>
</organism>
<dbReference type="AlphaFoldDB" id="A0A2W1LC56"/>
<dbReference type="InterPro" id="IPR011006">
    <property type="entry name" value="CheY-like_superfamily"/>
</dbReference>
<dbReference type="EMBL" id="QKRB01000006">
    <property type="protein sequence ID" value="PZD97768.1"/>
    <property type="molecule type" value="Genomic_DNA"/>
</dbReference>
<dbReference type="InterPro" id="IPR036388">
    <property type="entry name" value="WH-like_DNA-bd_sf"/>
</dbReference>
<keyword evidence="3" id="KW-0805">Transcription regulation</keyword>
<comment type="caution">
    <text evidence="10">The sequence shown here is derived from an EMBL/GenBank/DDBJ whole genome shotgun (WGS) entry which is preliminary data.</text>
</comment>
<dbReference type="Pfam" id="PF00486">
    <property type="entry name" value="Trans_reg_C"/>
    <property type="match status" value="1"/>
</dbReference>
<evidence type="ECO:0000256" key="2">
    <source>
        <dbReference type="ARBA" id="ARBA00023012"/>
    </source>
</evidence>
<dbReference type="PANTHER" id="PTHR48111">
    <property type="entry name" value="REGULATOR OF RPOS"/>
    <property type="match status" value="1"/>
</dbReference>
<dbReference type="RefSeq" id="WP_111144731.1">
    <property type="nucleotide sequence ID" value="NZ_QKRB01000006.1"/>
</dbReference>
<dbReference type="GO" id="GO:0000976">
    <property type="term" value="F:transcription cis-regulatory region binding"/>
    <property type="evidence" value="ECO:0007669"/>
    <property type="project" value="TreeGrafter"/>
</dbReference>
<dbReference type="OrthoDB" id="9790442at2"/>
<evidence type="ECO:0000256" key="7">
    <source>
        <dbReference type="PROSITE-ProRule" id="PRU01091"/>
    </source>
</evidence>
<dbReference type="SMART" id="SM00862">
    <property type="entry name" value="Trans_reg_C"/>
    <property type="match status" value="1"/>
</dbReference>
<dbReference type="Gene3D" id="1.10.10.10">
    <property type="entry name" value="Winged helix-like DNA-binding domain superfamily/Winged helix DNA-binding domain"/>
    <property type="match status" value="1"/>
</dbReference>
<dbReference type="GO" id="GO:0005829">
    <property type="term" value="C:cytosol"/>
    <property type="evidence" value="ECO:0007669"/>
    <property type="project" value="TreeGrafter"/>
</dbReference>
<feature type="modified residue" description="4-aspartylphosphate" evidence="6">
    <location>
        <position position="52"/>
    </location>
</feature>
<dbReference type="InterPro" id="IPR001867">
    <property type="entry name" value="OmpR/PhoB-type_DNA-bd"/>
</dbReference>
<dbReference type="FunFam" id="3.40.50.2300:FF:000001">
    <property type="entry name" value="DNA-binding response regulator PhoB"/>
    <property type="match status" value="1"/>
</dbReference>
<gene>
    <name evidence="10" type="ORF">DNH61_00450</name>
</gene>
<keyword evidence="11" id="KW-1185">Reference proteome</keyword>
<evidence type="ECO:0000256" key="3">
    <source>
        <dbReference type="ARBA" id="ARBA00023015"/>
    </source>
</evidence>
<dbReference type="SUPFAM" id="SSF52172">
    <property type="entry name" value="CheY-like"/>
    <property type="match status" value="1"/>
</dbReference>